<organism evidence="1 2">
    <name type="scientific">Moraxella pluranimalium</name>
    <dbReference type="NCBI Taxonomy" id="470453"/>
    <lineage>
        <taxon>Bacteria</taxon>
        <taxon>Pseudomonadati</taxon>
        <taxon>Pseudomonadota</taxon>
        <taxon>Gammaproteobacteria</taxon>
        <taxon>Moraxellales</taxon>
        <taxon>Moraxellaceae</taxon>
        <taxon>Moraxella</taxon>
    </lineage>
</organism>
<proteinExistence type="predicted"/>
<name>A0A1T0CLP2_9GAMM</name>
<gene>
    <name evidence="1" type="ORF">B0680_07700</name>
</gene>
<evidence type="ECO:0008006" key="3">
    <source>
        <dbReference type="Google" id="ProtNLM"/>
    </source>
</evidence>
<dbReference type="AlphaFoldDB" id="A0A1T0CLP2"/>
<comment type="caution">
    <text evidence="1">The sequence shown here is derived from an EMBL/GenBank/DDBJ whole genome shotgun (WGS) entry which is preliminary data.</text>
</comment>
<evidence type="ECO:0000313" key="1">
    <source>
        <dbReference type="EMBL" id="OOS23267.1"/>
    </source>
</evidence>
<sequence>MVRTVDGQETLEPVTAATAIKAGDVVEYQGLFTNKGADRIRNMTVTLSLPEGAVFTGQADPALGALASVDGARFLHMPIRANVNGVVQNLPFEQYKALRWTIEEIGLGGTAVVKYRATIR</sequence>
<dbReference type="EMBL" id="MUYU01000018">
    <property type="protein sequence ID" value="OOS23267.1"/>
    <property type="molecule type" value="Genomic_DNA"/>
</dbReference>
<keyword evidence="2" id="KW-1185">Reference proteome</keyword>
<dbReference type="Proteomes" id="UP000189800">
    <property type="component" value="Unassembled WGS sequence"/>
</dbReference>
<evidence type="ECO:0000313" key="2">
    <source>
        <dbReference type="Proteomes" id="UP000189800"/>
    </source>
</evidence>
<reference evidence="1 2" key="1">
    <citation type="submission" date="2017-02" db="EMBL/GenBank/DDBJ databases">
        <title>Draft genome sequence of Moraxella pluranimalium CCUG 54913T type strain.</title>
        <authorList>
            <person name="Salva-Serra F."/>
            <person name="Engstrom-Jakobsson H."/>
            <person name="Thorell K."/>
            <person name="Jaen-Luchoro D."/>
            <person name="Gonzales-Siles L."/>
            <person name="Karlsson R."/>
            <person name="Yazdan S."/>
            <person name="Boulund F."/>
            <person name="Johnning A."/>
            <person name="Engstrand L."/>
            <person name="Kristiansson E."/>
            <person name="Moore E."/>
        </authorList>
    </citation>
    <scope>NUCLEOTIDE SEQUENCE [LARGE SCALE GENOMIC DNA]</scope>
    <source>
        <strain evidence="1 2">CCUG 54913</strain>
    </source>
</reference>
<protein>
    <recommendedName>
        <fullName evidence="3">DUF11 domain-containing protein</fullName>
    </recommendedName>
</protein>
<accession>A0A1T0CLP2</accession>